<dbReference type="AlphaFoldDB" id="A0A3D2BEG7"/>
<dbReference type="NCBIfam" id="TIGR01280">
    <property type="entry name" value="xseB"/>
    <property type="match status" value="1"/>
</dbReference>
<name>A0A3D2BEG7_9BACT</name>
<accession>A0A4Y1WSA8</accession>
<keyword evidence="3" id="KW-0540">Nuclease</keyword>
<protein>
    <recommendedName>
        <fullName evidence="6">Exodeoxyribonuclease VII small subunit</fullName>
        <ecNumber evidence="6">3.1.11.6</ecNumber>
    </recommendedName>
</protein>
<evidence type="ECO:0000256" key="5">
    <source>
        <dbReference type="ARBA" id="ARBA00022839"/>
    </source>
</evidence>
<evidence type="ECO:0000313" key="7">
    <source>
        <dbReference type="EMBL" id="BBL03961.1"/>
    </source>
</evidence>
<organism evidence="7 8">
    <name type="scientific">Alistipes communis</name>
    <dbReference type="NCBI Taxonomy" id="2585118"/>
    <lineage>
        <taxon>Bacteria</taxon>
        <taxon>Pseudomonadati</taxon>
        <taxon>Bacteroidota</taxon>
        <taxon>Bacteroidia</taxon>
        <taxon>Bacteroidales</taxon>
        <taxon>Rikenellaceae</taxon>
        <taxon>Alistipes</taxon>
    </lineage>
</organism>
<dbReference type="OrthoDB" id="1525214at2"/>
<dbReference type="GO" id="GO:0009318">
    <property type="term" value="C:exodeoxyribonuclease VII complex"/>
    <property type="evidence" value="ECO:0007669"/>
    <property type="project" value="UniProtKB-UniRule"/>
</dbReference>
<evidence type="ECO:0000256" key="6">
    <source>
        <dbReference type="NCBIfam" id="TIGR01280"/>
    </source>
</evidence>
<accession>A0A3D2BEG7</accession>
<dbReference type="EMBL" id="AP019735">
    <property type="protein sequence ID" value="BBL03961.1"/>
    <property type="molecule type" value="Genomic_DNA"/>
</dbReference>
<evidence type="ECO:0000256" key="1">
    <source>
        <dbReference type="ARBA" id="ARBA00009998"/>
    </source>
</evidence>
<dbReference type="GO" id="GO:0006308">
    <property type="term" value="P:DNA catabolic process"/>
    <property type="evidence" value="ECO:0007669"/>
    <property type="project" value="UniProtKB-UniRule"/>
</dbReference>
<dbReference type="Gene3D" id="1.10.287.1040">
    <property type="entry name" value="Exonuclease VII, small subunit"/>
    <property type="match status" value="1"/>
</dbReference>
<dbReference type="GO" id="GO:0008855">
    <property type="term" value="F:exodeoxyribonuclease VII activity"/>
    <property type="evidence" value="ECO:0007669"/>
    <property type="project" value="UniProtKB-UniRule"/>
</dbReference>
<dbReference type="Pfam" id="PF02609">
    <property type="entry name" value="Exonuc_VII_S"/>
    <property type="match status" value="1"/>
</dbReference>
<dbReference type="EC" id="3.1.11.6" evidence="6"/>
<dbReference type="KEGG" id="acou:A5CBH24_12740"/>
<dbReference type="SUPFAM" id="SSF116842">
    <property type="entry name" value="XseB-like"/>
    <property type="match status" value="1"/>
</dbReference>
<dbReference type="InterPro" id="IPR003761">
    <property type="entry name" value="Exonuc_VII_S"/>
</dbReference>
<dbReference type="STRING" id="1118061.GCA_000311925_01379"/>
<comment type="similarity">
    <text evidence="1">Belongs to the XseB family.</text>
</comment>
<dbReference type="GeneID" id="78341995"/>
<dbReference type="RefSeq" id="WP_019130595.1">
    <property type="nucleotide sequence ID" value="NZ_AP019735.1"/>
</dbReference>
<keyword evidence="4" id="KW-0378">Hydrolase</keyword>
<evidence type="ECO:0000256" key="2">
    <source>
        <dbReference type="ARBA" id="ARBA00022490"/>
    </source>
</evidence>
<reference evidence="8" key="1">
    <citation type="submission" date="2019-06" db="EMBL/GenBank/DDBJ databases">
        <title>Alistipes onderdonkii subsp. vulgaris subsp. nov., Alistipes dispar sp. nov. and Alistipes communis sp. nov., isolated from human faeces, and creation of Alistipes onderdonkii subsp. onderdonkii subsp. nov.</title>
        <authorList>
            <person name="Sakamoto M."/>
            <person name="Ikeyama N."/>
            <person name="Ogata Y."/>
            <person name="Suda W."/>
            <person name="Iino T."/>
            <person name="Hattori M."/>
            <person name="Ohkuma M."/>
        </authorList>
    </citation>
    <scope>NUCLEOTIDE SEQUENCE [LARGE SCALE GENOMIC DNA]</scope>
    <source>
        <strain evidence="8">5CBH24</strain>
    </source>
</reference>
<gene>
    <name evidence="7" type="ORF">A5CBH24_12740</name>
</gene>
<keyword evidence="5" id="KW-0269">Exonuclease</keyword>
<evidence type="ECO:0000256" key="4">
    <source>
        <dbReference type="ARBA" id="ARBA00022801"/>
    </source>
</evidence>
<evidence type="ECO:0000256" key="3">
    <source>
        <dbReference type="ARBA" id="ARBA00022722"/>
    </source>
</evidence>
<sequence>MDKKELTYDEAMAEIEAILAKFRNEEMSVDALAAEVRRATTLIAFCRKRLLKAESDVKKITGE</sequence>
<keyword evidence="2" id="KW-0963">Cytoplasm</keyword>
<dbReference type="InterPro" id="IPR037004">
    <property type="entry name" value="Exonuc_VII_ssu_sf"/>
</dbReference>
<dbReference type="Proteomes" id="UP000318946">
    <property type="component" value="Chromosome"/>
</dbReference>
<evidence type="ECO:0000313" key="8">
    <source>
        <dbReference type="Proteomes" id="UP000318946"/>
    </source>
</evidence>
<accession>A0A4Y1XTB0</accession>
<keyword evidence="8" id="KW-1185">Reference proteome</keyword>
<proteinExistence type="inferred from homology"/>